<gene>
    <name evidence="3" type="ORF">ACFSR6_03885</name>
</gene>
<sequence length="333" mass="35642">MKKVILISLSLFTGKLLFAQNTFPTSGNVGIGTLNPTSWFGGTVQQIEGRRAVLRLAPSLSGDLGTILFKGAFSEGVTSSEDEFHLNYVSNPADPYLALGAYKNGHKTILSLKGVGHVGIGTETPNSTLTVRSASTGVSIHPGASPYFGTLAFNRESGTGAIFDPSGKAFQINNGGGDQNLHIQVYNGDGTLVTNNSLVISGANGNVGIGTANLTDALTVAGKIGAREIKVSTNAGADFVFDPDYNLPDLTELEQFVKTNKHLPEIPTAQQMVENGVNLGELNIKLLQKVEELTLHLIEKEKQLRNQENKVIQLESKLTQQEKTIQEILKKIK</sequence>
<evidence type="ECO:0000313" key="3">
    <source>
        <dbReference type="EMBL" id="MFD2581617.1"/>
    </source>
</evidence>
<keyword evidence="4" id="KW-1185">Reference proteome</keyword>
<feature type="chain" id="PRO_5046047867" evidence="2">
    <location>
        <begin position="20"/>
        <end position="333"/>
    </location>
</feature>
<accession>A0ABW5MEF5</accession>
<dbReference type="Proteomes" id="UP001597461">
    <property type="component" value="Unassembled WGS sequence"/>
</dbReference>
<evidence type="ECO:0000313" key="4">
    <source>
        <dbReference type="Proteomes" id="UP001597461"/>
    </source>
</evidence>
<keyword evidence="1" id="KW-0175">Coiled coil</keyword>
<organism evidence="3 4">
    <name type="scientific">Pedobacter vanadiisoli</name>
    <dbReference type="NCBI Taxonomy" id="1761975"/>
    <lineage>
        <taxon>Bacteria</taxon>
        <taxon>Pseudomonadati</taxon>
        <taxon>Bacteroidota</taxon>
        <taxon>Sphingobacteriia</taxon>
        <taxon>Sphingobacteriales</taxon>
        <taxon>Sphingobacteriaceae</taxon>
        <taxon>Pedobacter</taxon>
    </lineage>
</organism>
<protein>
    <submittedName>
        <fullName evidence="3">Uncharacterized protein</fullName>
    </submittedName>
</protein>
<dbReference type="RefSeq" id="WP_379075195.1">
    <property type="nucleotide sequence ID" value="NZ_JBHULL010000004.1"/>
</dbReference>
<comment type="caution">
    <text evidence="3">The sequence shown here is derived from an EMBL/GenBank/DDBJ whole genome shotgun (WGS) entry which is preliminary data.</text>
</comment>
<evidence type="ECO:0000256" key="1">
    <source>
        <dbReference type="SAM" id="Coils"/>
    </source>
</evidence>
<feature type="signal peptide" evidence="2">
    <location>
        <begin position="1"/>
        <end position="19"/>
    </location>
</feature>
<evidence type="ECO:0000256" key="2">
    <source>
        <dbReference type="SAM" id="SignalP"/>
    </source>
</evidence>
<name>A0ABW5MEF5_9SPHI</name>
<keyword evidence="2" id="KW-0732">Signal</keyword>
<proteinExistence type="predicted"/>
<reference evidence="4" key="1">
    <citation type="journal article" date="2019" name="Int. J. Syst. Evol. Microbiol.">
        <title>The Global Catalogue of Microorganisms (GCM) 10K type strain sequencing project: providing services to taxonomists for standard genome sequencing and annotation.</title>
        <authorList>
            <consortium name="The Broad Institute Genomics Platform"/>
            <consortium name="The Broad Institute Genome Sequencing Center for Infectious Disease"/>
            <person name="Wu L."/>
            <person name="Ma J."/>
        </authorList>
    </citation>
    <scope>NUCLEOTIDE SEQUENCE [LARGE SCALE GENOMIC DNA]</scope>
    <source>
        <strain evidence="4">KCTC 42866</strain>
    </source>
</reference>
<dbReference type="EMBL" id="JBHULL010000004">
    <property type="protein sequence ID" value="MFD2581617.1"/>
    <property type="molecule type" value="Genomic_DNA"/>
</dbReference>
<feature type="coiled-coil region" evidence="1">
    <location>
        <begin position="290"/>
        <end position="331"/>
    </location>
</feature>